<dbReference type="Gene3D" id="3.90.1140.10">
    <property type="entry name" value="Cyclic phosphodiesterase"/>
    <property type="match status" value="1"/>
</dbReference>
<dbReference type="EMBL" id="BPQG01000053">
    <property type="protein sequence ID" value="GJD45685.1"/>
    <property type="molecule type" value="Genomic_DNA"/>
</dbReference>
<dbReference type="RefSeq" id="WP_147763507.1">
    <property type="nucleotide sequence ID" value="NZ_BPQG01000053.1"/>
</dbReference>
<dbReference type="Proteomes" id="UP001055117">
    <property type="component" value="Unassembled WGS sequence"/>
</dbReference>
<proteinExistence type="predicted"/>
<dbReference type="PIRSF" id="PIRSF033328">
    <property type="entry name" value="Phest_Mll4975"/>
    <property type="match status" value="1"/>
</dbReference>
<name>A0ABQ4QLI8_9HYPH</name>
<gene>
    <name evidence="1" type="ORF">AFCDBAGC_3560</name>
</gene>
<accession>A0ABQ4QLI8</accession>
<organism evidence="1 2">
    <name type="scientific">Methylobacterium cerastii</name>
    <dbReference type="NCBI Taxonomy" id="932741"/>
    <lineage>
        <taxon>Bacteria</taxon>
        <taxon>Pseudomonadati</taxon>
        <taxon>Pseudomonadota</taxon>
        <taxon>Alphaproteobacteria</taxon>
        <taxon>Hyphomicrobiales</taxon>
        <taxon>Methylobacteriaceae</taxon>
        <taxon>Methylobacterium</taxon>
    </lineage>
</organism>
<keyword evidence="2" id="KW-1185">Reference proteome</keyword>
<comment type="caution">
    <text evidence="1">The sequence shown here is derived from an EMBL/GenBank/DDBJ whole genome shotgun (WGS) entry which is preliminary data.</text>
</comment>
<reference evidence="1 2" key="1">
    <citation type="journal article" date="2021" name="Front. Microbiol.">
        <title>Comprehensive Comparative Genomics and Phenotyping of Methylobacterium Species.</title>
        <authorList>
            <person name="Alessa O."/>
            <person name="Ogura Y."/>
            <person name="Fujitani Y."/>
            <person name="Takami H."/>
            <person name="Hayashi T."/>
            <person name="Sahin N."/>
            <person name="Tani A."/>
        </authorList>
    </citation>
    <scope>NUCLEOTIDE SEQUENCE [LARGE SCALE GENOMIC DNA]</scope>
    <source>
        <strain evidence="1 2">DSM 23679</strain>
    </source>
</reference>
<evidence type="ECO:0000313" key="1">
    <source>
        <dbReference type="EMBL" id="GJD45685.1"/>
    </source>
</evidence>
<protein>
    <recommendedName>
        <fullName evidence="3">Phosphonate metabolism protein</fullName>
    </recommendedName>
</protein>
<dbReference type="Pfam" id="PF06299">
    <property type="entry name" value="DUF1045"/>
    <property type="match status" value="1"/>
</dbReference>
<sequence length="221" mass="24070">MDAPTRYALYVTPEPGSALAAFGDAILGDTPPPDWDPADRAALAAVTAAPRVYGFHATLKAPMRLAPGRSEDDLVAACTDLVQARSLLPIGPLAVVLLGDFVALVPTAPPPELGLFAAECVAALDPFRAPLTPTERARRRPKDLDPRRRALFDRWGYAHVFEAFRFHMTLTGRLADDAREAWRARLAASCPPLSLTIDAITLLRQHGAAPFRIVRRFPFEL</sequence>
<evidence type="ECO:0008006" key="3">
    <source>
        <dbReference type="Google" id="ProtNLM"/>
    </source>
</evidence>
<dbReference type="InterPro" id="IPR009389">
    <property type="entry name" value="DUF1045"/>
</dbReference>
<evidence type="ECO:0000313" key="2">
    <source>
        <dbReference type="Proteomes" id="UP001055117"/>
    </source>
</evidence>